<dbReference type="Pfam" id="PF03108">
    <property type="entry name" value="DBD_Tnp_Mut"/>
    <property type="match status" value="1"/>
</dbReference>
<feature type="transmembrane region" description="Helical" evidence="3">
    <location>
        <begin position="456"/>
        <end position="478"/>
    </location>
</feature>
<dbReference type="PANTHER" id="PTHR13087">
    <property type="entry name" value="NF-KAPPA B ACTIVATING PROTEIN"/>
    <property type="match status" value="1"/>
</dbReference>
<reference evidence="6" key="1">
    <citation type="submission" date="2019-11" db="EMBL/GenBank/DDBJ databases">
        <authorList>
            <person name="Liu Y."/>
            <person name="Hou J."/>
            <person name="Li T.-Q."/>
            <person name="Guan C.-H."/>
            <person name="Wu X."/>
            <person name="Wu H.-Z."/>
            <person name="Ling F."/>
            <person name="Zhang R."/>
            <person name="Shi X.-G."/>
            <person name="Ren J.-P."/>
            <person name="Chen E.-F."/>
            <person name="Sun J.-M."/>
        </authorList>
    </citation>
    <scope>NUCLEOTIDE SEQUENCE</scope>
    <source>
        <strain evidence="6">Adult_tree_wgs_1</strain>
        <tissue evidence="6">Leaves</tissue>
    </source>
</reference>
<evidence type="ECO:0000259" key="4">
    <source>
        <dbReference type="Pfam" id="PF03108"/>
    </source>
</evidence>
<evidence type="ECO:0000313" key="7">
    <source>
        <dbReference type="Proteomes" id="UP000626092"/>
    </source>
</evidence>
<dbReference type="Proteomes" id="UP000626092">
    <property type="component" value="Unassembled WGS sequence"/>
</dbReference>
<feature type="domain" description="Transposase MuDR plant" evidence="4">
    <location>
        <begin position="130"/>
        <end position="177"/>
    </location>
</feature>
<feature type="compositionally biased region" description="Basic residues" evidence="2">
    <location>
        <begin position="637"/>
        <end position="657"/>
    </location>
</feature>
<dbReference type="GO" id="GO:0010468">
    <property type="term" value="P:regulation of gene expression"/>
    <property type="evidence" value="ECO:0007669"/>
    <property type="project" value="TreeGrafter"/>
</dbReference>
<keyword evidence="3" id="KW-0472">Membrane</keyword>
<evidence type="ECO:0000256" key="3">
    <source>
        <dbReference type="SAM" id="Phobius"/>
    </source>
</evidence>
<organism evidence="6 7">
    <name type="scientific">Rhododendron simsii</name>
    <name type="common">Sims's rhododendron</name>
    <dbReference type="NCBI Taxonomy" id="118357"/>
    <lineage>
        <taxon>Eukaryota</taxon>
        <taxon>Viridiplantae</taxon>
        <taxon>Streptophyta</taxon>
        <taxon>Embryophyta</taxon>
        <taxon>Tracheophyta</taxon>
        <taxon>Spermatophyta</taxon>
        <taxon>Magnoliopsida</taxon>
        <taxon>eudicotyledons</taxon>
        <taxon>Gunneridae</taxon>
        <taxon>Pentapetalae</taxon>
        <taxon>asterids</taxon>
        <taxon>Ericales</taxon>
        <taxon>Ericaceae</taxon>
        <taxon>Ericoideae</taxon>
        <taxon>Rhodoreae</taxon>
        <taxon>Rhododendron</taxon>
    </lineage>
</organism>
<feature type="compositionally biased region" description="Basic and acidic residues" evidence="2">
    <location>
        <begin position="675"/>
        <end position="684"/>
    </location>
</feature>
<dbReference type="InterPro" id="IPR009269">
    <property type="entry name" value="NKAP_C"/>
</dbReference>
<dbReference type="GO" id="GO:0005634">
    <property type="term" value="C:nucleus"/>
    <property type="evidence" value="ECO:0007669"/>
    <property type="project" value="TreeGrafter"/>
</dbReference>
<keyword evidence="7" id="KW-1185">Reference proteome</keyword>
<dbReference type="EMBL" id="WJXA01000010">
    <property type="protein sequence ID" value="KAF7129371.1"/>
    <property type="molecule type" value="Genomic_DNA"/>
</dbReference>
<evidence type="ECO:0000313" key="6">
    <source>
        <dbReference type="EMBL" id="KAF7129371.1"/>
    </source>
</evidence>
<dbReference type="InterPro" id="IPR040466">
    <property type="entry name" value="NKAP"/>
</dbReference>
<comment type="caution">
    <text evidence="6">The sequence shown here is derived from an EMBL/GenBank/DDBJ whole genome shotgun (WGS) entry which is preliminary data.</text>
</comment>
<accession>A0A834G9T2</accession>
<comment type="similarity">
    <text evidence="1">Belongs to the NKAP family.</text>
</comment>
<dbReference type="PANTHER" id="PTHR13087:SF0">
    <property type="entry name" value="NFKB ACTIVATING PROTEIN LIKE"/>
    <property type="match status" value="1"/>
</dbReference>
<dbReference type="AlphaFoldDB" id="A0A834G9T2"/>
<feature type="compositionally biased region" description="Acidic residues" evidence="2">
    <location>
        <begin position="621"/>
        <end position="633"/>
    </location>
</feature>
<sequence>MARELNLFGSMTYLYKILARDLYHGFWNLKDDSDCVEIVRWIKLSKAIEVCIEYHEIFSNKNHHLTTGVAVEEQDGNEDRDVCEGDKDEDYTNLNIEAQSDELVSLNGSDGKEGRQEPIVFNPTSDMADLKFKVGMIFSSRKLFKAVVKEHAIKTAKAIKLVKNDSKRVRVACKKNHVYGLCLHLRCKYVETLRSNPSWQVKCMKVQVQKDHKVGLSKSQLYREKSKAKEMIKGSHVEQYAKLPDYCEMLRRTNPGTTVIMKTIEDEKGGEKSRFERLYIALGAYKEGFMAGCRSFIGLDGCHLKGPYKGQLIVVLGLMGRGYTKFIALVVNKSQLILLPTHIHVGNETSLAFHVLMQLQPLNMWPKTGVIGPLPPNVKIQVGRPKKLRKRGSDEPQTDTKLKRRNTTTTCAQCGNLGHNKRTCKGQPVIENQGTIRAKLPVYECQRLVSKAAIFGIYYAICNMFCYIFCALLMQLLLIKWCKDVSRFCDAKASKSVMLKLANLGRGLEEEESDEELRGLSFEDYRRLKRQKLRKTFAVKSYVWEVTPNPDRGEDELYEQEPENRKSRSSKSSRKSRKFESEGDSESDGWGSESDDSAVRRKRKSRTSKSGQKSGKLESEGVTESDESSDESEEDRRRRKKKSGSSRSRRKERRSGSSKRSSRDSDESESEGSEIDAKIKFKEEDLKTAEVASEALLLKEMIELRKKPALEDEPMVGPMPLPRTKGHISYGGALRPGEGDAIAQYVQQGKRIPCRGEVGLSADEIQKFETLGYVMSGSRHRRMNAIRIRKENQVYSAEDKRALAMFNYEEKAKREQKAMTHG</sequence>
<evidence type="ECO:0000256" key="2">
    <source>
        <dbReference type="SAM" id="MobiDB-lite"/>
    </source>
</evidence>
<feature type="compositionally biased region" description="Basic residues" evidence="2">
    <location>
        <begin position="567"/>
        <end position="577"/>
    </location>
</feature>
<dbReference type="GO" id="GO:0003682">
    <property type="term" value="F:chromatin binding"/>
    <property type="evidence" value="ECO:0007669"/>
    <property type="project" value="InterPro"/>
</dbReference>
<feature type="domain" description="NF-kappa-B-activating protein C-terminal" evidence="5">
    <location>
        <begin position="729"/>
        <end position="819"/>
    </location>
</feature>
<feature type="region of interest" description="Disordered" evidence="2">
    <location>
        <begin position="551"/>
        <end position="684"/>
    </location>
</feature>
<gene>
    <name evidence="6" type="ORF">RHSIM_Rhsim10G0030500</name>
</gene>
<proteinExistence type="inferred from homology"/>
<evidence type="ECO:0000259" key="5">
    <source>
        <dbReference type="Pfam" id="PF06047"/>
    </source>
</evidence>
<evidence type="ECO:0008006" key="8">
    <source>
        <dbReference type="Google" id="ProtNLM"/>
    </source>
</evidence>
<protein>
    <recommendedName>
        <fullName evidence="8">CCHC-type domain-containing protein</fullName>
    </recommendedName>
</protein>
<keyword evidence="3" id="KW-0812">Transmembrane</keyword>
<name>A0A834G9T2_RHOSS</name>
<keyword evidence="3" id="KW-1133">Transmembrane helix</keyword>
<dbReference type="Pfam" id="PF06047">
    <property type="entry name" value="Nkap_C"/>
    <property type="match status" value="1"/>
</dbReference>
<dbReference type="OrthoDB" id="687700at2759"/>
<dbReference type="InterPro" id="IPR004332">
    <property type="entry name" value="Transposase_MuDR"/>
</dbReference>
<evidence type="ECO:0000256" key="1">
    <source>
        <dbReference type="ARBA" id="ARBA00009313"/>
    </source>
</evidence>